<organism evidence="6 7">
    <name type="scientific">Hyaloscypha bicolor E</name>
    <dbReference type="NCBI Taxonomy" id="1095630"/>
    <lineage>
        <taxon>Eukaryota</taxon>
        <taxon>Fungi</taxon>
        <taxon>Dikarya</taxon>
        <taxon>Ascomycota</taxon>
        <taxon>Pezizomycotina</taxon>
        <taxon>Leotiomycetes</taxon>
        <taxon>Helotiales</taxon>
        <taxon>Hyaloscyphaceae</taxon>
        <taxon>Hyaloscypha</taxon>
        <taxon>Hyaloscypha bicolor</taxon>
    </lineage>
</organism>
<dbReference type="STRING" id="1095630.A0A2J6T4H3"/>
<gene>
    <name evidence="6" type="ORF">K444DRAFT_533279</name>
</gene>
<dbReference type="CDD" id="cd18008">
    <property type="entry name" value="DEXDc_SHPRH-like"/>
    <property type="match status" value="1"/>
</dbReference>
<dbReference type="EMBL" id="KZ613843">
    <property type="protein sequence ID" value="PMD57833.1"/>
    <property type="molecule type" value="Genomic_DNA"/>
</dbReference>
<dbReference type="InterPro" id="IPR050628">
    <property type="entry name" value="SNF2_RAD54_helicase_TF"/>
</dbReference>
<keyword evidence="7" id="KW-1185">Reference proteome</keyword>
<name>A0A2J6T4H3_9HELO</name>
<dbReference type="Gene3D" id="3.40.50.10810">
    <property type="entry name" value="Tandem AAA-ATPase domain"/>
    <property type="match status" value="1"/>
</dbReference>
<evidence type="ECO:0008006" key="8">
    <source>
        <dbReference type="Google" id="ProtNLM"/>
    </source>
</evidence>
<dbReference type="InterPro" id="IPR000330">
    <property type="entry name" value="SNF2_N"/>
</dbReference>
<protein>
    <recommendedName>
        <fullName evidence="8">P-loop containing nucleoside triphosphate hydrolase protein</fullName>
    </recommendedName>
</protein>
<dbReference type="SMART" id="SM00487">
    <property type="entry name" value="DEXDc"/>
    <property type="match status" value="1"/>
</dbReference>
<keyword evidence="2" id="KW-0378">Hydrolase</keyword>
<dbReference type="Pfam" id="PF00271">
    <property type="entry name" value="Helicase_C"/>
    <property type="match status" value="1"/>
</dbReference>
<dbReference type="CDD" id="cd18793">
    <property type="entry name" value="SF2_C_SNF"/>
    <property type="match status" value="1"/>
</dbReference>
<feature type="domain" description="Helicase C-terminal" evidence="5">
    <location>
        <begin position="611"/>
        <end position="741"/>
    </location>
</feature>
<dbReference type="GO" id="GO:0006281">
    <property type="term" value="P:DNA repair"/>
    <property type="evidence" value="ECO:0007669"/>
    <property type="project" value="TreeGrafter"/>
</dbReference>
<dbReference type="SUPFAM" id="SSF52540">
    <property type="entry name" value="P-loop containing nucleoside triphosphate hydrolases"/>
    <property type="match status" value="2"/>
</dbReference>
<dbReference type="GO" id="GO:0005524">
    <property type="term" value="F:ATP binding"/>
    <property type="evidence" value="ECO:0007669"/>
    <property type="project" value="UniProtKB-KW"/>
</dbReference>
<dbReference type="GO" id="GO:0005634">
    <property type="term" value="C:nucleus"/>
    <property type="evidence" value="ECO:0007669"/>
    <property type="project" value="TreeGrafter"/>
</dbReference>
<dbReference type="AlphaFoldDB" id="A0A2J6T4H3"/>
<evidence type="ECO:0000313" key="6">
    <source>
        <dbReference type="EMBL" id="PMD57833.1"/>
    </source>
</evidence>
<dbReference type="PANTHER" id="PTHR45626:SF22">
    <property type="entry name" value="DNA REPAIR PROTEIN RAD5"/>
    <property type="match status" value="1"/>
</dbReference>
<dbReference type="OrthoDB" id="448448at2759"/>
<evidence type="ECO:0000256" key="1">
    <source>
        <dbReference type="ARBA" id="ARBA00022741"/>
    </source>
</evidence>
<dbReference type="InterPro" id="IPR038718">
    <property type="entry name" value="SNF2-like_sf"/>
</dbReference>
<keyword evidence="1" id="KW-0547">Nucleotide-binding</keyword>
<dbReference type="SMART" id="SM00490">
    <property type="entry name" value="HELICc"/>
    <property type="match status" value="1"/>
</dbReference>
<feature type="domain" description="Helicase ATP-binding" evidence="4">
    <location>
        <begin position="192"/>
        <end position="375"/>
    </location>
</feature>
<dbReference type="InterPro" id="IPR001650">
    <property type="entry name" value="Helicase_C-like"/>
</dbReference>
<dbReference type="PROSITE" id="PS51194">
    <property type="entry name" value="HELICASE_CTER"/>
    <property type="match status" value="1"/>
</dbReference>
<keyword evidence="3" id="KW-0067">ATP-binding</keyword>
<dbReference type="GO" id="GO:0016787">
    <property type="term" value="F:hydrolase activity"/>
    <property type="evidence" value="ECO:0007669"/>
    <property type="project" value="UniProtKB-KW"/>
</dbReference>
<dbReference type="InterPro" id="IPR014001">
    <property type="entry name" value="Helicase_ATP-bd"/>
</dbReference>
<accession>A0A2J6T4H3</accession>
<dbReference type="GO" id="GO:0008094">
    <property type="term" value="F:ATP-dependent activity, acting on DNA"/>
    <property type="evidence" value="ECO:0007669"/>
    <property type="project" value="TreeGrafter"/>
</dbReference>
<dbReference type="Gene3D" id="3.40.50.300">
    <property type="entry name" value="P-loop containing nucleotide triphosphate hydrolases"/>
    <property type="match status" value="1"/>
</dbReference>
<reference evidence="6 7" key="1">
    <citation type="submission" date="2016-04" db="EMBL/GenBank/DDBJ databases">
        <title>A degradative enzymes factory behind the ericoid mycorrhizal symbiosis.</title>
        <authorList>
            <consortium name="DOE Joint Genome Institute"/>
            <person name="Martino E."/>
            <person name="Morin E."/>
            <person name="Grelet G."/>
            <person name="Kuo A."/>
            <person name="Kohler A."/>
            <person name="Daghino S."/>
            <person name="Barry K."/>
            <person name="Choi C."/>
            <person name="Cichocki N."/>
            <person name="Clum A."/>
            <person name="Copeland A."/>
            <person name="Hainaut M."/>
            <person name="Haridas S."/>
            <person name="Labutti K."/>
            <person name="Lindquist E."/>
            <person name="Lipzen A."/>
            <person name="Khouja H.-R."/>
            <person name="Murat C."/>
            <person name="Ohm R."/>
            <person name="Olson A."/>
            <person name="Spatafora J."/>
            <person name="Veneault-Fourrey C."/>
            <person name="Henrissat B."/>
            <person name="Grigoriev I."/>
            <person name="Martin F."/>
            <person name="Perotto S."/>
        </authorList>
    </citation>
    <scope>NUCLEOTIDE SEQUENCE [LARGE SCALE GENOMIC DNA]</scope>
    <source>
        <strain evidence="6 7">E</strain>
    </source>
</reference>
<proteinExistence type="predicted"/>
<dbReference type="Pfam" id="PF00176">
    <property type="entry name" value="SNF2-rel_dom"/>
    <property type="match status" value="1"/>
</dbReference>
<dbReference type="InParanoid" id="A0A2J6T4H3"/>
<dbReference type="InterPro" id="IPR027417">
    <property type="entry name" value="P-loop_NTPase"/>
</dbReference>
<dbReference type="GeneID" id="36583219"/>
<dbReference type="RefSeq" id="XP_024734737.1">
    <property type="nucleotide sequence ID" value="XM_024875139.1"/>
</dbReference>
<dbReference type="PROSITE" id="PS51192">
    <property type="entry name" value="HELICASE_ATP_BIND_1"/>
    <property type="match status" value="1"/>
</dbReference>
<evidence type="ECO:0000256" key="2">
    <source>
        <dbReference type="ARBA" id="ARBA00022801"/>
    </source>
</evidence>
<evidence type="ECO:0000259" key="5">
    <source>
        <dbReference type="PROSITE" id="PS51194"/>
    </source>
</evidence>
<evidence type="ECO:0000259" key="4">
    <source>
        <dbReference type="PROSITE" id="PS51192"/>
    </source>
</evidence>
<sequence length="741" mass="83619">MSKILVNLGSGEEIKFQIYCRNIKCRAAQSKKVARKVGANELQYLLNAIIYGPQQLCDAVGLYLTKCGVYLQDPLHCDGDYKYSNPHIISRSEGTAMTSSLMNLKAKSDVEVIRTKDLFAELSEDDHLLLTEAPDAINTPLYIHQKRALTFMTRREEGWQYNDSMEDFWVKEVDETGQMTRYTNMITEISQNAPPPACPGGLLADQMGLGKSLTVISLIASNTCKTREPITFTSEGYLKRLKSTMVVVPYSLLEVWNTQLKRHLKPNTLTWMKFHGNTKKRTLDLARHDIVITTFETLVSEQSRHLNPEYQNDTLFSFSWHRIVLDEAHIIRNRTTSMARAACAIHATNRWAITGTPIQNCVTDFASLLQFLQLYPFSIPRVFDEHIARPWLKSGGDRDISSMKKLVNCISLSRTKSIIDLPKREDLIHHLDFSAEEHEFYNTVKEGVLRKLNEAVGSTPVRPGQYLNALQWLNELRLLCNHGLAHAKINVNKPLSITPQDIQNWNKSTANRAFETIVCHDEAICSMCGNSITDGGGGGSSSEFPKPILSKCLILTCGSCVKHSIGGELAHRCPHDSFCKSIEVSWASENEGQARIERVLPSIQPERVSTKLKTLLKSLQTCYLGEKSVVFSYWTTTLDIIESLLRQSDISYTRIDGKHSGERREEAIEKFQTDEKVQVILVSITCGGAGLDLTAASVAYLLEPQWNPMLEEQALCRIHRLGQAKEVKTIRYRIRGSFEEV</sequence>
<evidence type="ECO:0000256" key="3">
    <source>
        <dbReference type="ARBA" id="ARBA00022840"/>
    </source>
</evidence>
<dbReference type="Proteomes" id="UP000235371">
    <property type="component" value="Unassembled WGS sequence"/>
</dbReference>
<evidence type="ECO:0000313" key="7">
    <source>
        <dbReference type="Proteomes" id="UP000235371"/>
    </source>
</evidence>
<dbReference type="PANTHER" id="PTHR45626">
    <property type="entry name" value="TRANSCRIPTION TERMINATION FACTOR 2-RELATED"/>
    <property type="match status" value="1"/>
</dbReference>
<dbReference type="InterPro" id="IPR049730">
    <property type="entry name" value="SNF2/RAD54-like_C"/>
</dbReference>